<dbReference type="Ensembl" id="ENSELUT00000022279.3">
    <property type="protein sequence ID" value="ENSELUP00000013681.2"/>
    <property type="gene ID" value="ENSELUG00000013807.3"/>
</dbReference>
<dbReference type="InterPro" id="IPR015104">
    <property type="entry name" value="Sushi_2"/>
</dbReference>
<feature type="domain" description="Sushi" evidence="15">
    <location>
        <begin position="193"/>
        <end position="252"/>
    </location>
</feature>
<dbReference type="PANTHER" id="PTHR19325">
    <property type="entry name" value="COMPLEMENT COMPONENT-RELATED SUSHI DOMAIN-CONTAINING"/>
    <property type="match status" value="1"/>
</dbReference>
<keyword evidence="5 13" id="KW-0768">Sushi</keyword>
<evidence type="ECO:0000256" key="9">
    <source>
        <dbReference type="ARBA" id="ARBA00023157"/>
    </source>
</evidence>
<comment type="subcellular location">
    <subcellularLocation>
        <location evidence="2">Secreted</location>
    </subcellularLocation>
</comment>
<evidence type="ECO:0000256" key="12">
    <source>
        <dbReference type="ARBA" id="ARBA00033414"/>
    </source>
</evidence>
<dbReference type="InterPro" id="IPR050350">
    <property type="entry name" value="Compl-Cell_Adhes-Reg"/>
</dbReference>
<sequence>MAPTLALLLLCQLALYTAVTSKRECGRPLLRDGMDINELQRVYSPGDMVVLSCRKGYTPTSGARTIVCSANGEWTQSRLKCLRGSSTTYFICFDKYSNVIAYRYTLQGASTIECLADGEWTEPPPKCLPLTCGLPPIPAYGKIVYDSLFYGNTVVFGFGVSYQCLPPLALIGNERGMCSANGKWTEPPECKLVTCPPPKNISNGYITTIVKREYGYMDTVRYGCNVNYVLDGPVEVECQKTGDWSQNPACRAPCTNELPKGYYMRNHWPSKTLHEEVITFRCINMEKMCGYAVSTQCIDGKVKFPKCLEETNVRAHAYQTRWYTTVSHCQHTTHRRPNQLPK</sequence>
<gene>
    <name evidence="16" type="primary">APOH</name>
</gene>
<evidence type="ECO:0000256" key="11">
    <source>
        <dbReference type="ARBA" id="ARBA00029855"/>
    </source>
</evidence>
<reference evidence="16" key="3">
    <citation type="submission" date="2025-08" db="UniProtKB">
        <authorList>
            <consortium name="Ensembl"/>
        </authorList>
    </citation>
    <scope>IDENTIFICATION</scope>
</reference>
<name>A0A3P8YC49_ESOLU</name>
<dbReference type="Pfam" id="PF09014">
    <property type="entry name" value="Sushi_2"/>
    <property type="match status" value="1"/>
</dbReference>
<evidence type="ECO:0000256" key="5">
    <source>
        <dbReference type="ARBA" id="ARBA00022659"/>
    </source>
</evidence>
<dbReference type="AlphaFoldDB" id="A0A3P8YC49"/>
<dbReference type="Proteomes" id="UP000265140">
    <property type="component" value="Chromosome 9"/>
</dbReference>
<dbReference type="SUPFAM" id="SSF57535">
    <property type="entry name" value="Complement control module/SCR domain"/>
    <property type="match status" value="5"/>
</dbReference>
<reference evidence="17" key="1">
    <citation type="journal article" date="2014" name="PLoS ONE">
        <title>The genome and linkage map of the northern pike (Esox lucius): conserved synteny revealed between the salmonid sister group and the Neoteleostei.</title>
        <authorList>
            <person name="Rondeau E.B."/>
            <person name="Minkley D.R."/>
            <person name="Leong J.S."/>
            <person name="Messmer A.M."/>
            <person name="Jantzen J.R."/>
            <person name="von Schalburg K.R."/>
            <person name="Lemon C."/>
            <person name="Bird N.H."/>
            <person name="Koop B.F."/>
        </authorList>
    </citation>
    <scope>NUCLEOTIDE SEQUENCE</scope>
</reference>
<evidence type="ECO:0000256" key="3">
    <source>
        <dbReference type="ARBA" id="ARBA00020104"/>
    </source>
</evidence>
<feature type="disulfide bond" evidence="13">
    <location>
        <begin position="195"/>
        <end position="238"/>
    </location>
</feature>
<protein>
    <recommendedName>
        <fullName evidence="3">Beta-2-glycoprotein 1</fullName>
    </recommendedName>
    <alternativeName>
        <fullName evidence="11">Apolipoprotein H</fullName>
    </alternativeName>
    <alternativeName>
        <fullName evidence="12">Beta-2-glycoprotein I</fullName>
    </alternativeName>
</protein>
<keyword evidence="7 14" id="KW-0732">Signal</keyword>
<accession>A0A3P8YC49</accession>
<evidence type="ECO:0000256" key="2">
    <source>
        <dbReference type="ARBA" id="ARBA00004613"/>
    </source>
</evidence>
<dbReference type="CDD" id="cd00033">
    <property type="entry name" value="CCP"/>
    <property type="match status" value="4"/>
</dbReference>
<keyword evidence="17" id="KW-1185">Reference proteome</keyword>
<evidence type="ECO:0000256" key="4">
    <source>
        <dbReference type="ARBA" id="ARBA00022525"/>
    </source>
</evidence>
<feature type="disulfide bond" evidence="13">
    <location>
        <begin position="25"/>
        <end position="68"/>
    </location>
</feature>
<dbReference type="InterPro" id="IPR000436">
    <property type="entry name" value="Sushi_SCR_CCP_dom"/>
</dbReference>
<evidence type="ECO:0000256" key="13">
    <source>
        <dbReference type="PROSITE-ProRule" id="PRU00302"/>
    </source>
</evidence>
<dbReference type="Bgee" id="ENSELUG00000013807">
    <property type="expression patterns" value="Expressed in head kidney and 14 other cell types or tissues"/>
</dbReference>
<evidence type="ECO:0000256" key="10">
    <source>
        <dbReference type="ARBA" id="ARBA00023180"/>
    </source>
</evidence>
<reference evidence="16" key="2">
    <citation type="submission" date="2020-02" db="EMBL/GenBank/DDBJ databases">
        <title>Esox lucius (northern pike) genome, fEsoLuc1, primary haplotype.</title>
        <authorList>
            <person name="Myers G."/>
            <person name="Karagic N."/>
            <person name="Meyer A."/>
            <person name="Pippel M."/>
            <person name="Reichard M."/>
            <person name="Winkler S."/>
            <person name="Tracey A."/>
            <person name="Sims Y."/>
            <person name="Howe K."/>
            <person name="Rhie A."/>
            <person name="Formenti G."/>
            <person name="Durbin R."/>
            <person name="Fedrigo O."/>
            <person name="Jarvis E.D."/>
        </authorList>
    </citation>
    <scope>NUCLEOTIDE SEQUENCE [LARGE SCALE GENOMIC DNA]</scope>
</reference>
<evidence type="ECO:0000256" key="8">
    <source>
        <dbReference type="ARBA" id="ARBA00022737"/>
    </source>
</evidence>
<organism evidence="16 17">
    <name type="scientific">Esox lucius</name>
    <name type="common">Northern pike</name>
    <dbReference type="NCBI Taxonomy" id="8010"/>
    <lineage>
        <taxon>Eukaryota</taxon>
        <taxon>Metazoa</taxon>
        <taxon>Chordata</taxon>
        <taxon>Craniata</taxon>
        <taxon>Vertebrata</taxon>
        <taxon>Euteleostomi</taxon>
        <taxon>Actinopterygii</taxon>
        <taxon>Neopterygii</taxon>
        <taxon>Teleostei</taxon>
        <taxon>Protacanthopterygii</taxon>
        <taxon>Esociformes</taxon>
        <taxon>Esocidae</taxon>
        <taxon>Esox</taxon>
    </lineage>
</organism>
<proteinExistence type="predicted"/>
<dbReference type="PANTHER" id="PTHR19325:SF549">
    <property type="entry name" value="BETA-2-GLYCOPROTEIN 1"/>
    <property type="match status" value="1"/>
</dbReference>
<comment type="function">
    <text evidence="1">Binds to various kinds of negatively charged substances such as heparin, phospholipids, and dextran sulfate. May prevent activation of the intrinsic blood coagulation cascade by binding to phospholipids on the surface of damaged cells.</text>
</comment>
<keyword evidence="10" id="KW-0325">Glycoprotein</keyword>
<dbReference type="PROSITE" id="PS50923">
    <property type="entry name" value="SUSHI"/>
    <property type="match status" value="3"/>
</dbReference>
<feature type="chain" id="PRO_5044249698" description="Beta-2-glycoprotein 1" evidence="14">
    <location>
        <begin position="22"/>
        <end position="342"/>
    </location>
</feature>
<dbReference type="Gene3D" id="2.10.70.10">
    <property type="entry name" value="Complement Module, domain 1"/>
    <property type="match status" value="5"/>
</dbReference>
<evidence type="ECO:0000256" key="7">
    <source>
        <dbReference type="ARBA" id="ARBA00022729"/>
    </source>
</evidence>
<dbReference type="GeneTree" id="ENSGT00940000157228"/>
<keyword evidence="8" id="KW-0677">Repeat</keyword>
<dbReference type="GO" id="GO:0005576">
    <property type="term" value="C:extracellular region"/>
    <property type="evidence" value="ECO:0007669"/>
    <property type="project" value="UniProtKB-SubCell"/>
</dbReference>
<keyword evidence="9 13" id="KW-1015">Disulfide bond</keyword>
<evidence type="ECO:0000256" key="6">
    <source>
        <dbReference type="ARBA" id="ARBA00022674"/>
    </source>
</evidence>
<feature type="domain" description="Sushi" evidence="15">
    <location>
        <begin position="130"/>
        <end position="192"/>
    </location>
</feature>
<keyword evidence="6" id="KW-0358">Heparin-binding</keyword>
<evidence type="ECO:0000313" key="17">
    <source>
        <dbReference type="Proteomes" id="UP000265140"/>
    </source>
</evidence>
<dbReference type="Pfam" id="PF00084">
    <property type="entry name" value="Sushi"/>
    <property type="match status" value="4"/>
</dbReference>
<feature type="signal peptide" evidence="14">
    <location>
        <begin position="1"/>
        <end position="21"/>
    </location>
</feature>
<keyword evidence="4" id="KW-0964">Secreted</keyword>
<comment type="caution">
    <text evidence="13">Lacks conserved residue(s) required for the propagation of feature annotation.</text>
</comment>
<reference evidence="16" key="4">
    <citation type="submission" date="2025-09" db="UniProtKB">
        <authorList>
            <consortium name="Ensembl"/>
        </authorList>
    </citation>
    <scope>IDENTIFICATION</scope>
</reference>
<evidence type="ECO:0000259" key="15">
    <source>
        <dbReference type="PROSITE" id="PS50923"/>
    </source>
</evidence>
<dbReference type="OrthoDB" id="6103690at2759"/>
<evidence type="ECO:0000313" key="16">
    <source>
        <dbReference type="Ensembl" id="ENSELUP00000013681.2"/>
    </source>
</evidence>
<dbReference type="InterPro" id="IPR035976">
    <property type="entry name" value="Sushi/SCR/CCP_sf"/>
</dbReference>
<dbReference type="OMA" id="IPKQCPH"/>
<dbReference type="SMART" id="SM00032">
    <property type="entry name" value="CCP"/>
    <property type="match status" value="3"/>
</dbReference>
<dbReference type="InParanoid" id="A0A3P8YC49"/>
<evidence type="ECO:0000256" key="14">
    <source>
        <dbReference type="SAM" id="SignalP"/>
    </source>
</evidence>
<feature type="domain" description="Sushi" evidence="15">
    <location>
        <begin position="23"/>
        <end position="83"/>
    </location>
</feature>
<dbReference type="GO" id="GO:0008201">
    <property type="term" value="F:heparin binding"/>
    <property type="evidence" value="ECO:0007669"/>
    <property type="project" value="UniProtKB-KW"/>
</dbReference>
<evidence type="ECO:0000256" key="1">
    <source>
        <dbReference type="ARBA" id="ARBA00003651"/>
    </source>
</evidence>